<comment type="caution">
    <text evidence="2">The sequence shown here is derived from an EMBL/GenBank/DDBJ whole genome shotgun (WGS) entry which is preliminary data.</text>
</comment>
<evidence type="ECO:0000256" key="1">
    <source>
        <dbReference type="SAM" id="MobiDB-lite"/>
    </source>
</evidence>
<evidence type="ECO:0000313" key="2">
    <source>
        <dbReference type="EMBL" id="KAG2270588.1"/>
    </source>
</evidence>
<accession>A0A8X7QMT7</accession>
<feature type="compositionally biased region" description="Basic residues" evidence="1">
    <location>
        <begin position="1"/>
        <end position="13"/>
    </location>
</feature>
<feature type="region of interest" description="Disordered" evidence="1">
    <location>
        <begin position="1"/>
        <end position="29"/>
    </location>
</feature>
<proteinExistence type="predicted"/>
<reference evidence="2 3" key="1">
    <citation type="submission" date="2020-02" db="EMBL/GenBank/DDBJ databases">
        <authorList>
            <person name="Ma Q."/>
            <person name="Huang Y."/>
            <person name="Song X."/>
            <person name="Pei D."/>
        </authorList>
    </citation>
    <scope>NUCLEOTIDE SEQUENCE [LARGE SCALE GENOMIC DNA]</scope>
    <source>
        <strain evidence="2">Sxm20200214</strain>
        <tissue evidence="2">Leaf</tissue>
    </source>
</reference>
<evidence type="ECO:0000313" key="3">
    <source>
        <dbReference type="Proteomes" id="UP000886595"/>
    </source>
</evidence>
<gene>
    <name evidence="2" type="ORF">Bca52824_065143</name>
</gene>
<dbReference type="Proteomes" id="UP000886595">
    <property type="component" value="Unassembled WGS sequence"/>
</dbReference>
<dbReference type="EMBL" id="JAAMPC010000013">
    <property type="protein sequence ID" value="KAG2270588.1"/>
    <property type="molecule type" value="Genomic_DNA"/>
</dbReference>
<sequence length="106" mass="12256">MSSRSRSSKKHSSSHSSSGDLPANEVISPKIEFEVEEDAKEAYYRAHCGSPPPQQENPIPKRPLRPQDEESVEESCLHLFPREWRYDRGNTIILAFRFDTLKVREK</sequence>
<name>A0A8X7QMT7_BRACI</name>
<dbReference type="AlphaFoldDB" id="A0A8X7QMT7"/>
<keyword evidence="3" id="KW-1185">Reference proteome</keyword>
<organism evidence="2 3">
    <name type="scientific">Brassica carinata</name>
    <name type="common">Ethiopian mustard</name>
    <name type="synonym">Abyssinian cabbage</name>
    <dbReference type="NCBI Taxonomy" id="52824"/>
    <lineage>
        <taxon>Eukaryota</taxon>
        <taxon>Viridiplantae</taxon>
        <taxon>Streptophyta</taxon>
        <taxon>Embryophyta</taxon>
        <taxon>Tracheophyta</taxon>
        <taxon>Spermatophyta</taxon>
        <taxon>Magnoliopsida</taxon>
        <taxon>eudicotyledons</taxon>
        <taxon>Gunneridae</taxon>
        <taxon>Pentapetalae</taxon>
        <taxon>rosids</taxon>
        <taxon>malvids</taxon>
        <taxon>Brassicales</taxon>
        <taxon>Brassicaceae</taxon>
        <taxon>Brassiceae</taxon>
        <taxon>Brassica</taxon>
    </lineage>
</organism>
<protein>
    <submittedName>
        <fullName evidence="2">Uncharacterized protein</fullName>
    </submittedName>
</protein>
<feature type="region of interest" description="Disordered" evidence="1">
    <location>
        <begin position="44"/>
        <end position="72"/>
    </location>
</feature>